<reference evidence="12" key="1">
    <citation type="submission" date="2014-09" db="EMBL/GenBank/DDBJ databases">
        <authorList>
            <person name="Magalhaes I.L.F."/>
            <person name="Oliveira U."/>
            <person name="Santos F.R."/>
            <person name="Vidigal T.H.D.A."/>
            <person name="Brescovit A.D."/>
            <person name="Santos A.J."/>
        </authorList>
    </citation>
    <scope>NUCLEOTIDE SEQUENCE</scope>
</reference>
<dbReference type="InterPro" id="IPR009613">
    <property type="entry name" value="LMF"/>
</dbReference>
<dbReference type="Pfam" id="PF06762">
    <property type="entry name" value="LMF1"/>
    <property type="match status" value="1"/>
</dbReference>
<dbReference type="InterPro" id="IPR057434">
    <property type="entry name" value="LMF1/2_N"/>
</dbReference>
<dbReference type="PANTHER" id="PTHR14463:SF5">
    <property type="entry name" value="LIPASE MATURATION FACTOR 2"/>
    <property type="match status" value="1"/>
</dbReference>
<evidence type="ECO:0000256" key="4">
    <source>
        <dbReference type="ARBA" id="ARBA00022824"/>
    </source>
</evidence>
<evidence type="ECO:0000313" key="12">
    <source>
        <dbReference type="EMBL" id="JAG59901.1"/>
    </source>
</evidence>
<feature type="region of interest" description="Disordered" evidence="9">
    <location>
        <begin position="649"/>
        <end position="673"/>
    </location>
</feature>
<evidence type="ECO:0000256" key="6">
    <source>
        <dbReference type="ARBA" id="ARBA00023136"/>
    </source>
</evidence>
<evidence type="ECO:0000256" key="5">
    <source>
        <dbReference type="ARBA" id="ARBA00022989"/>
    </source>
</evidence>
<feature type="compositionally biased region" description="Low complexity" evidence="9">
    <location>
        <begin position="654"/>
        <end position="665"/>
    </location>
</feature>
<dbReference type="GO" id="GO:0005789">
    <property type="term" value="C:endoplasmic reticulum membrane"/>
    <property type="evidence" value="ECO:0007669"/>
    <property type="project" value="UniProtKB-SubCell"/>
</dbReference>
<dbReference type="GO" id="GO:0051604">
    <property type="term" value="P:protein maturation"/>
    <property type="evidence" value="ECO:0007669"/>
    <property type="project" value="InterPro"/>
</dbReference>
<feature type="domain" description="Lipase maturation factor 1/2 N-terminal" evidence="10">
    <location>
        <begin position="125"/>
        <end position="289"/>
    </location>
</feature>
<feature type="transmembrane region" description="Helical" evidence="8">
    <location>
        <begin position="628"/>
        <end position="646"/>
    </location>
</feature>
<evidence type="ECO:0000256" key="9">
    <source>
        <dbReference type="SAM" id="MobiDB-lite"/>
    </source>
</evidence>
<feature type="transmembrane region" description="Helical" evidence="8">
    <location>
        <begin position="304"/>
        <end position="328"/>
    </location>
</feature>
<evidence type="ECO:0000256" key="3">
    <source>
        <dbReference type="ARBA" id="ARBA00022692"/>
    </source>
</evidence>
<feature type="domain" description="Lipase maturation factor 1/2 C-terminal" evidence="11">
    <location>
        <begin position="439"/>
        <end position="578"/>
    </location>
</feature>
<keyword evidence="6 8" id="KW-0472">Membrane</keyword>
<feature type="transmembrane region" description="Helical" evidence="8">
    <location>
        <begin position="78"/>
        <end position="97"/>
    </location>
</feature>
<dbReference type="EMBL" id="GDHC01021162">
    <property type="protein sequence ID" value="JAP97466.1"/>
    <property type="molecule type" value="Transcribed_RNA"/>
</dbReference>
<sequence>MSEVRFTRDLFLRCVCVVFLFAFTSFYIQIPGLYGKNGVLPARTQLISKGSKDDIANQMQKKPTLLWFGKNLGIETEYLMEILSLIGIFFAFTGFVSQKCCTKPIFSALWSLYYSLYQVGQTFMLFQWDVLLLEVGFLSFLMAPWIQRSPKGKRPPSSDPVDFINLWLVRWLLFRLLFSSGVVKLISGCPTWWGLQALSVHFESMVIPSPFAWYAHHLPTWFLKLNTVFANFAEILLPIFFFFPLRSVRLIAFWIQIFLQVNIILTGNYNFFNYLTIALCLSLVDDDFFGGNKYGKKSGWPMTILKALITLGVYGGLTYATVVLYGLKVSPGGVIDSKITFTPKEFDQALGRALPGSIAIGFISLMFTIYKSLKATFTQTSSSKMWKLYSYLKVVFYIVASLFIFSDSLVPFSTLHPVGNETVTTQMKQVHDRISHLHLTNAYGLFRKMTGVGGRPEVIIEGANSMDGPWLEYHFKYKPGHVNDSLPFVAPHQPRLDWQMWFAAIGTYHQNPWIMSLTYRILTGQKEVLELMDNTRNPFGDKPPKFLRANLYHYHYTPYSQRESSTIWTRKKVSEYFPVFSKDHPPLLDYLKNLNILGDEGKEPQTPAGIAKALTELRQIFTRLEPQYLMLSLLITGFAVIFFGSLPSGGAGASHPKQQPQPSQQHKGKKKKF</sequence>
<evidence type="ECO:0000256" key="8">
    <source>
        <dbReference type="RuleBase" id="RU361229"/>
    </source>
</evidence>
<comment type="similarity">
    <text evidence="2 8">Belongs to the lipase maturation factor family.</text>
</comment>
<keyword evidence="5 8" id="KW-1133">Transmembrane helix</keyword>
<feature type="transmembrane region" description="Helical" evidence="8">
    <location>
        <begin position="10"/>
        <end position="30"/>
    </location>
</feature>
<feature type="transmembrane region" description="Helical" evidence="8">
    <location>
        <begin position="390"/>
        <end position="410"/>
    </location>
</feature>
<keyword evidence="3 8" id="KW-0812">Transmembrane</keyword>
<feature type="transmembrane region" description="Helical" evidence="8">
    <location>
        <begin position="167"/>
        <end position="186"/>
    </location>
</feature>
<dbReference type="InterPro" id="IPR057433">
    <property type="entry name" value="LMF1/2_C"/>
</dbReference>
<comment type="function">
    <text evidence="8">Involved in the maturation of specific proteins in the endoplasmic reticulum.</text>
</comment>
<evidence type="ECO:0000256" key="7">
    <source>
        <dbReference type="ARBA" id="ARBA00023180"/>
    </source>
</evidence>
<organism evidence="12">
    <name type="scientific">Lygus hesperus</name>
    <name type="common">Western plant bug</name>
    <dbReference type="NCBI Taxonomy" id="30085"/>
    <lineage>
        <taxon>Eukaryota</taxon>
        <taxon>Metazoa</taxon>
        <taxon>Ecdysozoa</taxon>
        <taxon>Arthropoda</taxon>
        <taxon>Hexapoda</taxon>
        <taxon>Insecta</taxon>
        <taxon>Pterygota</taxon>
        <taxon>Neoptera</taxon>
        <taxon>Paraneoptera</taxon>
        <taxon>Hemiptera</taxon>
        <taxon>Heteroptera</taxon>
        <taxon>Panheteroptera</taxon>
        <taxon>Cimicomorpha</taxon>
        <taxon>Miridae</taxon>
        <taxon>Mirini</taxon>
        <taxon>Lygus</taxon>
    </lineage>
</organism>
<dbReference type="EMBL" id="GBRD01005920">
    <property type="protein sequence ID" value="JAG59901.1"/>
    <property type="molecule type" value="Transcribed_RNA"/>
</dbReference>
<name>A0A0K8T3B1_LYGHE</name>
<keyword evidence="4 8" id="KW-0256">Endoplasmic reticulum</keyword>
<dbReference type="AlphaFoldDB" id="A0A0K8T3B1"/>
<evidence type="ECO:0000259" key="11">
    <source>
        <dbReference type="Pfam" id="PF25179"/>
    </source>
</evidence>
<evidence type="ECO:0000256" key="1">
    <source>
        <dbReference type="ARBA" id="ARBA00004477"/>
    </source>
</evidence>
<gene>
    <name evidence="13" type="primary">LMF2</name>
    <name evidence="13" type="ORF">g.63303</name>
</gene>
<comment type="subcellular location">
    <subcellularLocation>
        <location evidence="1 8">Endoplasmic reticulum membrane</location>
        <topology evidence="1 8">Multi-pass membrane protein</topology>
    </subcellularLocation>
</comment>
<dbReference type="Pfam" id="PF25179">
    <property type="entry name" value="LMF1_C"/>
    <property type="match status" value="1"/>
</dbReference>
<reference evidence="13" key="2">
    <citation type="journal article" date="2016" name="Gigascience">
        <title>De novo construction of an expanded transcriptome assembly for the western tarnished plant bug, Lygus hesperus.</title>
        <authorList>
            <person name="Tassone E.E."/>
            <person name="Geib S.M."/>
            <person name="Hall B."/>
            <person name="Fabrick J.A."/>
            <person name="Brent C.S."/>
            <person name="Hull J.J."/>
        </authorList>
    </citation>
    <scope>NUCLEOTIDE SEQUENCE</scope>
</reference>
<feature type="transmembrane region" description="Helical" evidence="8">
    <location>
        <begin position="228"/>
        <end position="245"/>
    </location>
</feature>
<proteinExistence type="inferred from homology"/>
<evidence type="ECO:0000259" key="10">
    <source>
        <dbReference type="Pfam" id="PF06762"/>
    </source>
</evidence>
<feature type="transmembrane region" description="Helical" evidence="8">
    <location>
        <begin position="349"/>
        <end position="370"/>
    </location>
</feature>
<keyword evidence="7" id="KW-0325">Glycoprotein</keyword>
<accession>A0A0K8T3B1</accession>
<feature type="transmembrane region" description="Helical" evidence="8">
    <location>
        <begin position="257"/>
        <end position="284"/>
    </location>
</feature>
<protein>
    <recommendedName>
        <fullName evidence="8">Lipase maturation factor</fullName>
    </recommendedName>
</protein>
<evidence type="ECO:0000313" key="13">
    <source>
        <dbReference type="EMBL" id="JAP97466.1"/>
    </source>
</evidence>
<evidence type="ECO:0000256" key="2">
    <source>
        <dbReference type="ARBA" id="ARBA00005512"/>
    </source>
</evidence>
<dbReference type="PANTHER" id="PTHR14463">
    <property type="entry name" value="LIPASE MATURATION FACTOR"/>
    <property type="match status" value="1"/>
</dbReference>